<name>A0A067Q4R5_9AGAM</name>
<reference evidence="2" key="1">
    <citation type="journal article" date="2014" name="Proc. Natl. Acad. Sci. U.S.A.">
        <title>Extensive sampling of basidiomycete genomes demonstrates inadequacy of the white-rot/brown-rot paradigm for wood decay fungi.</title>
        <authorList>
            <person name="Riley R."/>
            <person name="Salamov A.A."/>
            <person name="Brown D.W."/>
            <person name="Nagy L.G."/>
            <person name="Floudas D."/>
            <person name="Held B.W."/>
            <person name="Levasseur A."/>
            <person name="Lombard V."/>
            <person name="Morin E."/>
            <person name="Otillar R."/>
            <person name="Lindquist E.A."/>
            <person name="Sun H."/>
            <person name="LaButti K.M."/>
            <person name="Schmutz J."/>
            <person name="Jabbour D."/>
            <person name="Luo H."/>
            <person name="Baker S.E."/>
            <person name="Pisabarro A.G."/>
            <person name="Walton J.D."/>
            <person name="Blanchette R.A."/>
            <person name="Henrissat B."/>
            <person name="Martin F."/>
            <person name="Cullen D."/>
            <person name="Hibbett D.S."/>
            <person name="Grigoriev I.V."/>
        </authorList>
    </citation>
    <scope>NUCLEOTIDE SEQUENCE [LARGE SCALE GENOMIC DNA]</scope>
    <source>
        <strain evidence="2">MUCL 33604</strain>
    </source>
</reference>
<organism evidence="1 2">
    <name type="scientific">Jaapia argillacea MUCL 33604</name>
    <dbReference type="NCBI Taxonomy" id="933084"/>
    <lineage>
        <taxon>Eukaryota</taxon>
        <taxon>Fungi</taxon>
        <taxon>Dikarya</taxon>
        <taxon>Basidiomycota</taxon>
        <taxon>Agaricomycotina</taxon>
        <taxon>Agaricomycetes</taxon>
        <taxon>Agaricomycetidae</taxon>
        <taxon>Jaapiales</taxon>
        <taxon>Jaapiaceae</taxon>
        <taxon>Jaapia</taxon>
    </lineage>
</organism>
<evidence type="ECO:0000313" key="1">
    <source>
        <dbReference type="EMBL" id="KDQ58472.1"/>
    </source>
</evidence>
<dbReference type="Proteomes" id="UP000027265">
    <property type="component" value="Unassembled WGS sequence"/>
</dbReference>
<proteinExistence type="predicted"/>
<sequence>MRDCWNPLFPKVVKTPSCGTGGTHLTSVAGHPLHTSSWPIQTIRVSHLEGSSSHPAVGWLRCAAKVSREPSSPAGPFSFYHTIPFTNLRPAGQLGPFSRIFDPEMYGGSGHRFIWSSWYLFRTCLTFGGLLLYLETLLPRTRTVARKWFHPRGW</sequence>
<dbReference type="EMBL" id="KL197717">
    <property type="protein sequence ID" value="KDQ58472.1"/>
    <property type="molecule type" value="Genomic_DNA"/>
</dbReference>
<keyword evidence="2" id="KW-1185">Reference proteome</keyword>
<dbReference type="InParanoid" id="A0A067Q4R5"/>
<accession>A0A067Q4R5</accession>
<dbReference type="HOGENOM" id="CLU_1704485_0_0_1"/>
<evidence type="ECO:0000313" key="2">
    <source>
        <dbReference type="Proteomes" id="UP000027265"/>
    </source>
</evidence>
<dbReference type="AlphaFoldDB" id="A0A067Q4R5"/>
<protein>
    <submittedName>
        <fullName evidence="1">Uncharacterized protein</fullName>
    </submittedName>
</protein>
<gene>
    <name evidence="1" type="ORF">JAAARDRAFT_669501</name>
</gene>